<dbReference type="GO" id="GO:0016757">
    <property type="term" value="F:glycosyltransferase activity"/>
    <property type="evidence" value="ECO:0007669"/>
    <property type="project" value="TreeGrafter"/>
</dbReference>
<dbReference type="EMBL" id="FNKE01000001">
    <property type="protein sequence ID" value="SDQ07438.1"/>
    <property type="molecule type" value="Genomic_DNA"/>
</dbReference>
<dbReference type="Proteomes" id="UP000182870">
    <property type="component" value="Unassembled WGS sequence"/>
</dbReference>
<evidence type="ECO:0000313" key="2">
    <source>
        <dbReference type="EMBL" id="SDQ07438.1"/>
    </source>
</evidence>
<dbReference type="RefSeq" id="WP_074559768.1">
    <property type="nucleotide sequence ID" value="NZ_FNKE01000001.1"/>
</dbReference>
<dbReference type="Gene3D" id="3.40.50.2000">
    <property type="entry name" value="Glycogen Phosphorylase B"/>
    <property type="match status" value="1"/>
</dbReference>
<evidence type="ECO:0000313" key="3">
    <source>
        <dbReference type="EMBL" id="SDW23325.1"/>
    </source>
</evidence>
<organism evidence="2 5">
    <name type="scientific">Streptococcus equinus</name>
    <name type="common">Streptococcus bovis</name>
    <dbReference type="NCBI Taxonomy" id="1335"/>
    <lineage>
        <taxon>Bacteria</taxon>
        <taxon>Bacillati</taxon>
        <taxon>Bacillota</taxon>
        <taxon>Bacilli</taxon>
        <taxon>Lactobacillales</taxon>
        <taxon>Streptococcaceae</taxon>
        <taxon>Streptococcus</taxon>
    </lineage>
</organism>
<evidence type="ECO:0000313" key="4">
    <source>
        <dbReference type="Proteomes" id="UP000182107"/>
    </source>
</evidence>
<accession>A0A1H0XX07</accession>
<dbReference type="PANTHER" id="PTHR21015:SF22">
    <property type="entry name" value="GLYCOSYLTRANSFERASE"/>
    <property type="match status" value="1"/>
</dbReference>
<reference evidence="2 5" key="1">
    <citation type="submission" date="2016-10" db="EMBL/GenBank/DDBJ databases">
        <authorList>
            <person name="de Groot N.N."/>
        </authorList>
    </citation>
    <scope>NUCLEOTIDE SEQUENCE [LARGE SCALE GENOMIC DNA]</scope>
    <source>
        <strain evidence="2 5">Sb05</strain>
    </source>
</reference>
<reference evidence="3 4" key="2">
    <citation type="submission" date="2016-10" db="EMBL/GenBank/DDBJ databases">
        <authorList>
            <person name="Varghese N."/>
            <person name="Submissions S."/>
        </authorList>
    </citation>
    <scope>NUCLEOTIDE SEQUENCE [LARGE SCALE GENOMIC DNA]</scope>
    <source>
        <strain evidence="3 4">Sb17</strain>
    </source>
</reference>
<evidence type="ECO:0000256" key="1">
    <source>
        <dbReference type="ARBA" id="ARBA00023136"/>
    </source>
</evidence>
<dbReference type="AlphaFoldDB" id="A0A1H0XX07"/>
<keyword evidence="2" id="KW-0808">Transferase</keyword>
<dbReference type="EMBL" id="FNMW01000001">
    <property type="protein sequence ID" value="SDW23325.1"/>
    <property type="molecule type" value="Genomic_DNA"/>
</dbReference>
<dbReference type="PANTHER" id="PTHR21015">
    <property type="entry name" value="UDP-N-ACETYLGLUCOSAMINE--N-ACETYLMURAMYL-(PENTAPEPTIDE) PYROPHOSPHORYL-UNDECAPRENOL N-ACETYLGLUCOSAMINE TRANSFERASE 1"/>
    <property type="match status" value="1"/>
</dbReference>
<dbReference type="SUPFAM" id="SSF53756">
    <property type="entry name" value="UDP-Glycosyltransferase/glycogen phosphorylase"/>
    <property type="match status" value="1"/>
</dbReference>
<evidence type="ECO:0000313" key="5">
    <source>
        <dbReference type="Proteomes" id="UP000182870"/>
    </source>
</evidence>
<protein>
    <submittedName>
        <fullName evidence="2">Glycosyltransferase family 28 C-terminal domain-containing protein</fullName>
    </submittedName>
</protein>
<keyword evidence="1" id="KW-0472">Membrane</keyword>
<proteinExistence type="predicted"/>
<dbReference type="OrthoDB" id="2850702at2"/>
<dbReference type="Proteomes" id="UP000182107">
    <property type="component" value="Unassembled WGS sequence"/>
</dbReference>
<name>A0A1H0XX07_STREI</name>
<sequence>MKRVVLAPNPTGTGHNVRMLNIGNQLLNSNPNFEITVLLGSRQDVFIDLFEKSGINVVDLSPSGVVDSSKKSHLSEELNWETMISNYFVPTFFNGDKILKYIGIFSKYNTDIVISDYNINATIAAIILGKKNIFVTERHNFTLVDISLSDLKKAGFNINDNEITEAKEHLEKVFNWILENIDLLITDKVIIPDFLDKLNEDNPKVHFVGSMYRQREGKTLTNFDYSQDYIVATSTNTTMLEKDSLLAINTYISAFEKLSKKYPNLKLLLIGDVPNVVEIDNRLNVEVLSYVPNWEELIKHAKLVWSHPGWISVTELAYLNIKSVFYLPSFMEYHEVEAFNRLQFLGLPTISGDDFEGLSDITSKILDGNLDTIFEAYRILNPDKDGLKRGVDKILSIIESGD</sequence>
<gene>
    <name evidence="2" type="ORF">SAMN05216392_0262</name>
    <name evidence="3" type="ORF">SAMN05216415_0281</name>
</gene>